<feature type="compositionally biased region" description="Low complexity" evidence="1">
    <location>
        <begin position="65"/>
        <end position="81"/>
    </location>
</feature>
<evidence type="ECO:0000313" key="3">
    <source>
        <dbReference type="Proteomes" id="UP000813824"/>
    </source>
</evidence>
<dbReference type="EMBL" id="JAEVFJ010000022">
    <property type="protein sequence ID" value="KAH8096831.1"/>
    <property type="molecule type" value="Genomic_DNA"/>
</dbReference>
<keyword evidence="3" id="KW-1185">Reference proteome</keyword>
<dbReference type="AlphaFoldDB" id="A0A8K0UK53"/>
<gene>
    <name evidence="2" type="ORF">BXZ70DRAFT_895661</name>
</gene>
<dbReference type="OrthoDB" id="1099063at2759"/>
<feature type="compositionally biased region" description="Basic and acidic residues" evidence="1">
    <location>
        <begin position="97"/>
        <end position="116"/>
    </location>
</feature>
<feature type="compositionally biased region" description="Acidic residues" evidence="1">
    <location>
        <begin position="24"/>
        <end position="35"/>
    </location>
</feature>
<organism evidence="2 3">
    <name type="scientific">Cristinia sonorae</name>
    <dbReference type="NCBI Taxonomy" id="1940300"/>
    <lineage>
        <taxon>Eukaryota</taxon>
        <taxon>Fungi</taxon>
        <taxon>Dikarya</taxon>
        <taxon>Basidiomycota</taxon>
        <taxon>Agaricomycotina</taxon>
        <taxon>Agaricomycetes</taxon>
        <taxon>Agaricomycetidae</taxon>
        <taxon>Agaricales</taxon>
        <taxon>Pleurotineae</taxon>
        <taxon>Stephanosporaceae</taxon>
        <taxon>Cristinia</taxon>
    </lineage>
</organism>
<proteinExistence type="predicted"/>
<reference evidence="2" key="1">
    <citation type="journal article" date="2021" name="New Phytol.">
        <title>Evolutionary innovations through gain and loss of genes in the ectomycorrhizal Boletales.</title>
        <authorList>
            <person name="Wu G."/>
            <person name="Miyauchi S."/>
            <person name="Morin E."/>
            <person name="Kuo A."/>
            <person name="Drula E."/>
            <person name="Varga T."/>
            <person name="Kohler A."/>
            <person name="Feng B."/>
            <person name="Cao Y."/>
            <person name="Lipzen A."/>
            <person name="Daum C."/>
            <person name="Hundley H."/>
            <person name="Pangilinan J."/>
            <person name="Johnson J."/>
            <person name="Barry K."/>
            <person name="LaButti K."/>
            <person name="Ng V."/>
            <person name="Ahrendt S."/>
            <person name="Min B."/>
            <person name="Choi I.G."/>
            <person name="Park H."/>
            <person name="Plett J.M."/>
            <person name="Magnuson J."/>
            <person name="Spatafora J.W."/>
            <person name="Nagy L.G."/>
            <person name="Henrissat B."/>
            <person name="Grigoriev I.V."/>
            <person name="Yang Z.L."/>
            <person name="Xu J."/>
            <person name="Martin F.M."/>
        </authorList>
    </citation>
    <scope>NUCLEOTIDE SEQUENCE</scope>
    <source>
        <strain evidence="2">KKN 215</strain>
    </source>
</reference>
<feature type="region of interest" description="Disordered" evidence="1">
    <location>
        <begin position="65"/>
        <end position="121"/>
    </location>
</feature>
<accession>A0A8K0UK53</accession>
<comment type="caution">
    <text evidence="2">The sequence shown here is derived from an EMBL/GenBank/DDBJ whole genome shotgun (WGS) entry which is preliminary data.</text>
</comment>
<sequence length="285" mass="30607">MHDRPSLAFSSGNTSTTSPSPQQEDPDTEGGEISDQEWEIRTGRAIYILQTTLPSFFTTGLISSLTPSSDSDSPLPASHASTPSASLTDTLLSPFKDIGRGRNGEGKGKEKEKEGESIYSPRVRLEYKPPVMLPTPLPSTLRVEGLHLYIASSVFVRHTLNALYTDLKVDIRRARVHGRPRPKTSQNTRAQGGKNVYRCIRERSFQMGLGVTGAGRVSGTPAEWEINCTYTFSPITGLIHLHTIDSIEPAPHAALFEALGRFGLVGSGSAGERSAGGGTICKGGA</sequence>
<name>A0A8K0UK53_9AGAR</name>
<protein>
    <submittedName>
        <fullName evidence="2">Uncharacterized protein</fullName>
    </submittedName>
</protein>
<evidence type="ECO:0000313" key="2">
    <source>
        <dbReference type="EMBL" id="KAH8096831.1"/>
    </source>
</evidence>
<feature type="compositionally biased region" description="Low complexity" evidence="1">
    <location>
        <begin position="14"/>
        <end position="23"/>
    </location>
</feature>
<feature type="region of interest" description="Disordered" evidence="1">
    <location>
        <begin position="1"/>
        <end position="35"/>
    </location>
</feature>
<feature type="compositionally biased region" description="Polar residues" evidence="1">
    <location>
        <begin position="82"/>
        <end position="91"/>
    </location>
</feature>
<evidence type="ECO:0000256" key="1">
    <source>
        <dbReference type="SAM" id="MobiDB-lite"/>
    </source>
</evidence>
<dbReference type="Proteomes" id="UP000813824">
    <property type="component" value="Unassembled WGS sequence"/>
</dbReference>